<dbReference type="Pfam" id="PF20720">
    <property type="entry name" value="nSTAND3"/>
    <property type="match status" value="1"/>
</dbReference>
<evidence type="ECO:0000313" key="2">
    <source>
        <dbReference type="EMBL" id="KJF18174.1"/>
    </source>
</evidence>
<dbReference type="RefSeq" id="WP_052604678.1">
    <property type="nucleotide sequence ID" value="NZ_JXYS01000023.1"/>
</dbReference>
<evidence type="ECO:0000259" key="1">
    <source>
        <dbReference type="Pfam" id="PF20720"/>
    </source>
</evidence>
<feature type="domain" description="Novel STAND NTPase 3" evidence="1">
    <location>
        <begin position="195"/>
        <end position="351"/>
    </location>
</feature>
<proteinExistence type="predicted"/>
<accession>A0A0D8HJU9</accession>
<dbReference type="EMBL" id="JXYS01000023">
    <property type="protein sequence ID" value="KJF18174.1"/>
    <property type="molecule type" value="Genomic_DNA"/>
</dbReference>
<dbReference type="OrthoDB" id="9806903at2"/>
<comment type="caution">
    <text evidence="2">The sequence shown here is derived from an EMBL/GenBank/DDBJ whole genome shotgun (WGS) entry which is preliminary data.</text>
</comment>
<sequence length="760" mass="84238">MTESLSYDLHKLGWRAFQDLSAVILQTVLGATFKTFADSNDGGRDGAFYGNWTTTFGTEVGAASRAAPAAATVMQCKFSASGRETLTPSALAEELEKAASLHERGLCDAYILMTNLRVTGKTEGWIQEELRARGINAVEVFDGHWICQQISKEAGLRRYVPRVYGLGDLGQILDNRRLQQAIALLSRLGDDVATFVPTASYRQAADALAGHGFTLLLGAPAAGKSTIAATLSVVALDVWRCGVRRVDSAEELIAAWNPREPDQLFWVDDAFGAIRHDSQLTDQWSRRMDQVMTAVKGGAKIILTSRDYIYRQARVHLKEYVYPLLHEQAVVVDVAQLTNSEKRQILYSHLKAGNQPGERLRRWRSNLPDLAVSERFQPELARRLSQTRFTTSITDNRKLMDFFDHPAQFLKDVLFQLADQDRAALACVYLAGDGLPVPVNLSETALHAVARMGSTEQEVLTAFQHLRGTFLALSSTDDGNQLWRFQHPTIREGFASMIADDPNAVEILLDGLTNDEMLRQIDCGGGEQGLLVVVPASLYTKVSARVCLTDTLDTDNWYSPLAEFLGRRCSDDFLRLWVGDHVGDLKTLLNFAGFMGVSWRPLLLARLHRAGVLPEHLRLQAVELLERLAIEDFDNSWLDVGVVGLFSELESGALLVRFQEECLPDLDDFIDSSADGYDSEVSPAERYQFARDTVSAYLRVFDDPGVKCQLEDALARIEARVASAEEDFDPPSRSSFAPALQVPLVASGRDEFDDVDEGHS</sequence>
<dbReference type="Proteomes" id="UP000032360">
    <property type="component" value="Unassembled WGS sequence"/>
</dbReference>
<evidence type="ECO:0000313" key="3">
    <source>
        <dbReference type="Proteomes" id="UP000032360"/>
    </source>
</evidence>
<name>A0A0D8HJU9_9ACTN</name>
<keyword evidence="3" id="KW-1185">Reference proteome</keyword>
<dbReference type="InterPro" id="IPR049050">
    <property type="entry name" value="nSTAND3"/>
</dbReference>
<dbReference type="STRING" id="1280514.AXFE_09190"/>
<protein>
    <recommendedName>
        <fullName evidence="1">Novel STAND NTPase 3 domain-containing protein</fullName>
    </recommendedName>
</protein>
<dbReference type="PATRIC" id="fig|1280514.3.peg.1209"/>
<dbReference type="AlphaFoldDB" id="A0A0D8HJU9"/>
<reference evidence="2 3" key="1">
    <citation type="submission" date="2015-01" db="EMBL/GenBank/DDBJ databases">
        <title>Draft genome of the acidophilic iron oxidizer Acidithrix ferrooxidans strain Py-F3.</title>
        <authorList>
            <person name="Poehlein A."/>
            <person name="Eisen S."/>
            <person name="Schloemann M."/>
            <person name="Johnson B.D."/>
            <person name="Daniel R."/>
            <person name="Muehling M."/>
        </authorList>
    </citation>
    <scope>NUCLEOTIDE SEQUENCE [LARGE SCALE GENOMIC DNA]</scope>
    <source>
        <strain evidence="2 3">Py-F3</strain>
    </source>
</reference>
<organism evidence="2 3">
    <name type="scientific">Acidithrix ferrooxidans</name>
    <dbReference type="NCBI Taxonomy" id="1280514"/>
    <lineage>
        <taxon>Bacteria</taxon>
        <taxon>Bacillati</taxon>
        <taxon>Actinomycetota</taxon>
        <taxon>Acidimicrobiia</taxon>
        <taxon>Acidimicrobiales</taxon>
        <taxon>Acidimicrobiaceae</taxon>
        <taxon>Acidithrix</taxon>
    </lineage>
</organism>
<gene>
    <name evidence="2" type="ORF">AXFE_09190</name>
</gene>